<name>A0A7W2KHD7_9PSED</name>
<dbReference type="AlphaFoldDB" id="A0A7W2KHD7"/>
<protein>
    <submittedName>
        <fullName evidence="2">GIY-YIG nuclease family protein</fullName>
    </submittedName>
</protein>
<feature type="domain" description="Bacteriophage T5 Orf172 DNA-binding" evidence="1">
    <location>
        <begin position="13"/>
        <end position="94"/>
    </location>
</feature>
<evidence type="ECO:0000259" key="1">
    <source>
        <dbReference type="SMART" id="SM00974"/>
    </source>
</evidence>
<accession>A0A7W2KHD7</accession>
<dbReference type="SMART" id="SM00974">
    <property type="entry name" value="T5orf172"/>
    <property type="match status" value="1"/>
</dbReference>
<proteinExistence type="predicted"/>
<comment type="caution">
    <text evidence="2">The sequence shown here is derived from an EMBL/GenBank/DDBJ whole genome shotgun (WGS) entry which is preliminary data.</text>
</comment>
<organism evidence="2 3">
    <name type="scientific">Pseudomonas juntendi</name>
    <dbReference type="NCBI Taxonomy" id="2666183"/>
    <lineage>
        <taxon>Bacteria</taxon>
        <taxon>Pseudomonadati</taxon>
        <taxon>Pseudomonadota</taxon>
        <taxon>Gammaproteobacteria</taxon>
        <taxon>Pseudomonadales</taxon>
        <taxon>Pseudomonadaceae</taxon>
        <taxon>Pseudomonas</taxon>
    </lineage>
</organism>
<evidence type="ECO:0000313" key="3">
    <source>
        <dbReference type="Proteomes" id="UP000545074"/>
    </source>
</evidence>
<evidence type="ECO:0000313" key="2">
    <source>
        <dbReference type="EMBL" id="MBA6098511.1"/>
    </source>
</evidence>
<dbReference type="Proteomes" id="UP000545074">
    <property type="component" value="Unassembled WGS sequence"/>
</dbReference>
<dbReference type="EMBL" id="JACGCX010000009">
    <property type="protein sequence ID" value="MBA6098511.1"/>
    <property type="molecule type" value="Genomic_DNA"/>
</dbReference>
<dbReference type="RefSeq" id="WP_182389743.1">
    <property type="nucleotide sequence ID" value="NZ_JACGCX010000009.1"/>
</dbReference>
<dbReference type="InterPro" id="IPR018306">
    <property type="entry name" value="Phage_T5_Orf172_DNA-bd"/>
</dbReference>
<reference evidence="2 3" key="1">
    <citation type="submission" date="2020-07" db="EMBL/GenBank/DDBJ databases">
        <title>Diversity of carbapenemase encoding genes among Pseudomonas putida group clinical isolates in a tertiary Brazilian hospital.</title>
        <authorList>
            <person name="Alberto-Lei F."/>
            <person name="Nodari C.S."/>
            <person name="Streling A.P."/>
            <person name="Paulino J.T."/>
            <person name="Bessa-Neto F.O."/>
            <person name="Cayo R."/>
            <person name="Gales A.C."/>
        </authorList>
    </citation>
    <scope>NUCLEOTIDE SEQUENCE [LARGE SCALE GENOMIC DNA]</scope>
    <source>
        <strain evidence="2 3">12815</strain>
    </source>
</reference>
<dbReference type="Pfam" id="PF10544">
    <property type="entry name" value="T5orf172"/>
    <property type="match status" value="1"/>
</dbReference>
<gene>
    <name evidence="2" type="ORF">H4C80_15425</name>
</gene>
<sequence>MSAGFIYVLQNPVYDPYVVKIGFSKREPDLRARELYDGATGVPVPFEVASAYSVGDCKLAEKITHKRMASYRLNGRREFFRTAPHVAAAIAYDTCSKINEELGISPPEVYEAFEIKDREHSADECSEAHQESSFETDSVWHVDPYRLRESPMGTSTLTAEQSDRVEILKMQLAQVHPDKIEEMLSGFSRDKNPEKEIKIWECITKAYLTIEQVAFASDELRHEAFYLLLMRSWSPASKVLNDYKLKHLTPKAAKRLLRAYELKPMPISVYSRSSTNTLC</sequence>